<evidence type="ECO:0000259" key="3">
    <source>
        <dbReference type="Pfam" id="PF13458"/>
    </source>
</evidence>
<dbReference type="RefSeq" id="WP_177193654.1">
    <property type="nucleotide sequence ID" value="NZ_FOUU01000012.1"/>
</dbReference>
<reference evidence="4 5" key="1">
    <citation type="submission" date="2016-10" db="EMBL/GenBank/DDBJ databases">
        <authorList>
            <person name="de Groot N.N."/>
        </authorList>
    </citation>
    <scope>NUCLEOTIDE SEQUENCE [LARGE SCALE GENOMIC DNA]</scope>
    <source>
        <strain evidence="4 5">DSM 9990</strain>
    </source>
</reference>
<dbReference type="InterPro" id="IPR028081">
    <property type="entry name" value="Leu-bd"/>
</dbReference>
<dbReference type="InterPro" id="IPR051010">
    <property type="entry name" value="BCAA_transport"/>
</dbReference>
<dbReference type="Pfam" id="PF13458">
    <property type="entry name" value="Peripla_BP_6"/>
    <property type="match status" value="1"/>
</dbReference>
<protein>
    <submittedName>
        <fullName evidence="4">Amino acid/amide ABC transporter substrate-binding protein, HAAT family</fullName>
    </submittedName>
</protein>
<comment type="similarity">
    <text evidence="1">Belongs to the leucine-binding protein family.</text>
</comment>
<keyword evidence="2" id="KW-0732">Signal</keyword>
<keyword evidence="5" id="KW-1185">Reference proteome</keyword>
<name>A0A1I4VXL3_9BACT</name>
<evidence type="ECO:0000256" key="1">
    <source>
        <dbReference type="ARBA" id="ARBA00010062"/>
    </source>
</evidence>
<dbReference type="Proteomes" id="UP000199611">
    <property type="component" value="Unassembled WGS sequence"/>
</dbReference>
<feature type="domain" description="Leucine-binding protein" evidence="3">
    <location>
        <begin position="35"/>
        <end position="379"/>
    </location>
</feature>
<organism evidence="4 5">
    <name type="scientific">Thermodesulforhabdus norvegica</name>
    <dbReference type="NCBI Taxonomy" id="39841"/>
    <lineage>
        <taxon>Bacteria</taxon>
        <taxon>Pseudomonadati</taxon>
        <taxon>Thermodesulfobacteriota</taxon>
        <taxon>Syntrophobacteria</taxon>
        <taxon>Syntrophobacterales</taxon>
        <taxon>Thermodesulforhabdaceae</taxon>
        <taxon>Thermodesulforhabdus</taxon>
    </lineage>
</organism>
<dbReference type="SUPFAM" id="SSF53822">
    <property type="entry name" value="Periplasmic binding protein-like I"/>
    <property type="match status" value="1"/>
</dbReference>
<dbReference type="STRING" id="39841.SAMN05660836_02507"/>
<sequence length="412" mass="46257">MKSDRIIRSFLFFTLVIVVVSGLFLPSYAVTENEVIIGLNIPLTGPYALQGKDQMRAYKMAQEEINASGGILGKKIKYLYADSKSNPEVSVENVKKFIAQGVDMVTGGSSSGVAVAVSRVCQEAKKLFLATLTYSNDVTGKDAHRYTFRETYNAWMAAKALGAYLNERFSGARYFYITADYTWGWTTRDSLKKFTGTENAPDVLVPLGSPRPEYGKAIRKALETGTDVLVLVLFGRDMIYAMQECIDLGCTDQVKQIVVPNLEIHMAIGRNPPYTAGVIGAVPWYWEIPYIYGYERGKKFVEDYKKRWGEMPGSGGATAYTNIYLYKWAVERTGSFDPRKLIPALEDYTFTFLKDQETIRAYDHQTIQTVFVVRGKASGRDMWDVFEVIKAFPGTFVAPTPEENPVRLEPLD</sequence>
<proteinExistence type="inferred from homology"/>
<dbReference type="PANTHER" id="PTHR30483">
    <property type="entry name" value="LEUCINE-SPECIFIC-BINDING PROTEIN"/>
    <property type="match status" value="1"/>
</dbReference>
<accession>A0A1I4VXL3</accession>
<evidence type="ECO:0000256" key="2">
    <source>
        <dbReference type="ARBA" id="ARBA00022729"/>
    </source>
</evidence>
<dbReference type="Gene3D" id="3.40.50.2300">
    <property type="match status" value="2"/>
</dbReference>
<dbReference type="AlphaFoldDB" id="A0A1I4VXL3"/>
<dbReference type="InterPro" id="IPR028082">
    <property type="entry name" value="Peripla_BP_I"/>
</dbReference>
<dbReference type="EMBL" id="FOUU01000012">
    <property type="protein sequence ID" value="SFN05952.1"/>
    <property type="molecule type" value="Genomic_DNA"/>
</dbReference>
<gene>
    <name evidence="4" type="ORF">SAMN05660836_02507</name>
</gene>
<evidence type="ECO:0000313" key="5">
    <source>
        <dbReference type="Proteomes" id="UP000199611"/>
    </source>
</evidence>
<dbReference type="PANTHER" id="PTHR30483:SF6">
    <property type="entry name" value="PERIPLASMIC BINDING PROTEIN OF ABC TRANSPORTER FOR NATURAL AMINO ACIDS"/>
    <property type="match status" value="1"/>
</dbReference>
<evidence type="ECO:0000313" key="4">
    <source>
        <dbReference type="EMBL" id="SFN05952.1"/>
    </source>
</evidence>